<organism evidence="2 3">
    <name type="scientific">Paludibacterium purpuratum</name>
    <dbReference type="NCBI Taxonomy" id="1144873"/>
    <lineage>
        <taxon>Bacteria</taxon>
        <taxon>Pseudomonadati</taxon>
        <taxon>Pseudomonadota</taxon>
        <taxon>Betaproteobacteria</taxon>
        <taxon>Neisseriales</taxon>
        <taxon>Chromobacteriaceae</taxon>
        <taxon>Paludibacterium</taxon>
    </lineage>
</organism>
<dbReference type="AlphaFoldDB" id="A0A4R7B7B4"/>
<feature type="transmembrane region" description="Helical" evidence="1">
    <location>
        <begin position="12"/>
        <end position="31"/>
    </location>
</feature>
<keyword evidence="3" id="KW-1185">Reference proteome</keyword>
<feature type="transmembrane region" description="Helical" evidence="1">
    <location>
        <begin position="173"/>
        <end position="196"/>
    </location>
</feature>
<feature type="transmembrane region" description="Helical" evidence="1">
    <location>
        <begin position="104"/>
        <end position="123"/>
    </location>
</feature>
<name>A0A4R7B7B4_9NEIS</name>
<evidence type="ECO:0000256" key="1">
    <source>
        <dbReference type="SAM" id="Phobius"/>
    </source>
</evidence>
<keyword evidence="1" id="KW-0472">Membrane</keyword>
<feature type="transmembrane region" description="Helical" evidence="1">
    <location>
        <begin position="202"/>
        <end position="221"/>
    </location>
</feature>
<keyword evidence="1" id="KW-1133">Transmembrane helix</keyword>
<sequence>MDNSTISGFFKFMLAGHSVLFFLMATPYAAFSTSDGVNLNNFAIFNIFLWAIQMLIDWCVYHFAKETRRPLIRAFYMCLEGWVTLYSTLAISLLFYFFAPKKNIGFEISAFILVAGLLFMIAAELIRVKNKIRETDFDNEFKEEKNEIVLSWKKHGFISTHNASAIARWNDKILIRILMVLAPLGMGGVMIATRLLQNSSGNMAICFLLAILMTPVTYIFWSRAAINLYVNFYKPLQVELRTGKPVVYDKYPDVFRGLVGTDEF</sequence>
<feature type="transmembrane region" description="Helical" evidence="1">
    <location>
        <begin position="75"/>
        <end position="98"/>
    </location>
</feature>
<protein>
    <submittedName>
        <fullName evidence="2">Uncharacterized protein</fullName>
    </submittedName>
</protein>
<feature type="transmembrane region" description="Helical" evidence="1">
    <location>
        <begin position="43"/>
        <end position="63"/>
    </location>
</feature>
<dbReference type="Proteomes" id="UP000295611">
    <property type="component" value="Unassembled WGS sequence"/>
</dbReference>
<evidence type="ECO:0000313" key="3">
    <source>
        <dbReference type="Proteomes" id="UP000295611"/>
    </source>
</evidence>
<comment type="caution">
    <text evidence="2">The sequence shown here is derived from an EMBL/GenBank/DDBJ whole genome shotgun (WGS) entry which is preliminary data.</text>
</comment>
<dbReference type="EMBL" id="SNZP01000004">
    <property type="protein sequence ID" value="TDR80640.1"/>
    <property type="molecule type" value="Genomic_DNA"/>
</dbReference>
<dbReference type="RefSeq" id="WP_133679193.1">
    <property type="nucleotide sequence ID" value="NZ_SNZP01000004.1"/>
</dbReference>
<accession>A0A4R7B7B4</accession>
<reference evidence="2 3" key="1">
    <citation type="submission" date="2019-03" db="EMBL/GenBank/DDBJ databases">
        <title>Genomic Encyclopedia of Type Strains, Phase III (KMG-III): the genomes of soil and plant-associated and newly described type strains.</title>
        <authorList>
            <person name="Whitman W."/>
        </authorList>
    </citation>
    <scope>NUCLEOTIDE SEQUENCE [LARGE SCALE GENOMIC DNA]</scope>
    <source>
        <strain evidence="2 3">CECT 8976</strain>
    </source>
</reference>
<keyword evidence="1" id="KW-0812">Transmembrane</keyword>
<proteinExistence type="predicted"/>
<evidence type="ECO:0000313" key="2">
    <source>
        <dbReference type="EMBL" id="TDR80640.1"/>
    </source>
</evidence>
<gene>
    <name evidence="2" type="ORF">DFP86_104139</name>
</gene>